<dbReference type="AlphaFoldDB" id="A0A6P0AUK9"/>
<dbReference type="EMBL" id="WXXP01000035">
    <property type="protein sequence ID" value="NEK54674.1"/>
    <property type="molecule type" value="Genomic_DNA"/>
</dbReference>
<organism evidence="1 2">
    <name type="scientific">Rhizobium leguminosarum</name>
    <dbReference type="NCBI Taxonomy" id="384"/>
    <lineage>
        <taxon>Bacteria</taxon>
        <taxon>Pseudomonadati</taxon>
        <taxon>Pseudomonadota</taxon>
        <taxon>Alphaproteobacteria</taxon>
        <taxon>Hyphomicrobiales</taxon>
        <taxon>Rhizobiaceae</taxon>
        <taxon>Rhizobium/Agrobacterium group</taxon>
        <taxon>Rhizobium</taxon>
    </lineage>
</organism>
<dbReference type="Proteomes" id="UP000471409">
    <property type="component" value="Unassembled WGS sequence"/>
</dbReference>
<evidence type="ECO:0000313" key="2">
    <source>
        <dbReference type="Proteomes" id="UP000471409"/>
    </source>
</evidence>
<comment type="caution">
    <text evidence="1">The sequence shown here is derived from an EMBL/GenBank/DDBJ whole genome shotgun (WGS) entry which is preliminary data.</text>
</comment>
<evidence type="ECO:0000313" key="1">
    <source>
        <dbReference type="EMBL" id="NEK54674.1"/>
    </source>
</evidence>
<accession>A0A6P0AUK9</accession>
<protein>
    <submittedName>
        <fullName evidence="1">Uncharacterized protein</fullName>
    </submittedName>
</protein>
<sequence>MTTAAIAALMDGDALAAVKDLDGARRCSKIDLLANEGMRDGIEEAFELDVIIGRDTEQTPFGEFVVSPGRLASAARSTRSNTCRRVNTQSTHEVIVDAIKCQ</sequence>
<gene>
    <name evidence="1" type="ORF">GUK36_35630</name>
</gene>
<name>A0A6P0AUK9_RHILE</name>
<reference evidence="1 2" key="1">
    <citation type="submission" date="2020-01" db="EMBL/GenBank/DDBJ databases">
        <title>Rhizobium genotypes associated with high levels of biological nitrogen fixation by grain legumes in a temperate-maritime cropping system.</title>
        <authorList>
            <person name="Maluk M."/>
            <person name="Francesc Ferrando Molina F."/>
            <person name="Lopez Del Egido L."/>
            <person name="Lafos M."/>
            <person name="Langarica-Fuentes A."/>
            <person name="Gebre Yohannes G."/>
            <person name="Young M.W."/>
            <person name="Martin P."/>
            <person name="Gantlett R."/>
            <person name="Kenicer G."/>
            <person name="Hawes C."/>
            <person name="Begg G.S."/>
            <person name="Quilliam R.S."/>
            <person name="Squire G.R."/>
            <person name="Poole P.S."/>
            <person name="Young P.W."/>
            <person name="Iannetta P.M."/>
            <person name="James E.K."/>
        </authorList>
    </citation>
    <scope>NUCLEOTIDE SEQUENCE [LARGE SCALE GENOMIC DNA]</scope>
    <source>
        <strain evidence="1 2">JHI944</strain>
    </source>
</reference>
<proteinExistence type="predicted"/>